<dbReference type="CDD" id="cd00756">
    <property type="entry name" value="MoaE"/>
    <property type="match status" value="1"/>
</dbReference>
<dbReference type="Gene3D" id="3.90.1170.40">
    <property type="entry name" value="Molybdopterin biosynthesis MoaE subunit"/>
    <property type="match status" value="1"/>
</dbReference>
<accession>A0ABQ6Y799</accession>
<gene>
    <name evidence="13" type="ORF">A6D6_02448</name>
</gene>
<organism evidence="13 14">
    <name type="scientific">Alcanivorax xiamenensis</name>
    <dbReference type="NCBI Taxonomy" id="1177156"/>
    <lineage>
        <taxon>Bacteria</taxon>
        <taxon>Pseudomonadati</taxon>
        <taxon>Pseudomonadota</taxon>
        <taxon>Gammaproteobacteria</taxon>
        <taxon>Oceanospirillales</taxon>
        <taxon>Alcanivoracaceae</taxon>
        <taxon>Alcanivorax</taxon>
    </lineage>
</organism>
<feature type="compositionally biased region" description="Basic and acidic residues" evidence="12">
    <location>
        <begin position="151"/>
        <end position="164"/>
    </location>
</feature>
<evidence type="ECO:0000256" key="9">
    <source>
        <dbReference type="ARBA" id="ARBA00030781"/>
    </source>
</evidence>
<sequence>MTMTDSSNRTHLTEQPIAIDALLALDQYPECGGLALFAGTVRDHHQGLPVESLRYTAYVPLAEKRIAEIEQQARERFGLSYCRVVHRLGALRIGDVAIVCVARAAHRAEAFEACRYLVDEVKHQAPIWKEEFYTDGSSAYVQGCCIRPDTHSDAHSDNQRDVHPDHHRVHHCDGDHS</sequence>
<dbReference type="PANTHER" id="PTHR23404">
    <property type="entry name" value="MOLYBDOPTERIN SYNTHASE RELATED"/>
    <property type="match status" value="1"/>
</dbReference>
<keyword evidence="5" id="KW-0501">Molybdenum cofactor biosynthesis</keyword>
<evidence type="ECO:0000256" key="10">
    <source>
        <dbReference type="ARBA" id="ARBA00032474"/>
    </source>
</evidence>
<comment type="catalytic activity">
    <reaction evidence="11">
        <text>2 [molybdopterin-synthase sulfur-carrier protein]-C-terminal-Gly-aminoethanethioate + cyclic pyranopterin phosphate + H2O = molybdopterin + 2 [molybdopterin-synthase sulfur-carrier protein]-C-terminal Gly-Gly + 2 H(+)</text>
        <dbReference type="Rhea" id="RHEA:26333"/>
        <dbReference type="Rhea" id="RHEA-COMP:12202"/>
        <dbReference type="Rhea" id="RHEA-COMP:19907"/>
        <dbReference type="ChEBI" id="CHEBI:15377"/>
        <dbReference type="ChEBI" id="CHEBI:15378"/>
        <dbReference type="ChEBI" id="CHEBI:58698"/>
        <dbReference type="ChEBI" id="CHEBI:59648"/>
        <dbReference type="ChEBI" id="CHEBI:90778"/>
        <dbReference type="ChEBI" id="CHEBI:232372"/>
        <dbReference type="EC" id="2.8.1.12"/>
    </reaction>
</comment>
<dbReference type="InterPro" id="IPR036563">
    <property type="entry name" value="MoaE_sf"/>
</dbReference>
<name>A0ABQ6Y799_9GAMM</name>
<evidence type="ECO:0000313" key="13">
    <source>
        <dbReference type="EMBL" id="KAF0805211.1"/>
    </source>
</evidence>
<evidence type="ECO:0000256" key="12">
    <source>
        <dbReference type="SAM" id="MobiDB-lite"/>
    </source>
</evidence>
<comment type="caution">
    <text evidence="13">The sequence shown here is derived from an EMBL/GenBank/DDBJ whole genome shotgun (WGS) entry which is preliminary data.</text>
</comment>
<comment type="subunit">
    <text evidence="6">Heterotetramer of 2 MoaD subunits and 2 MoaE subunits. Also stable as homodimer. The enzyme changes between these two forms during catalysis.</text>
</comment>
<evidence type="ECO:0000256" key="8">
    <source>
        <dbReference type="ARBA" id="ARBA00030407"/>
    </source>
</evidence>
<reference evidence="13 14" key="1">
    <citation type="submission" date="2012-09" db="EMBL/GenBank/DDBJ databases">
        <title>Genome Sequence of alkane-degrading Bacterium Alcanivorax sp. 6-D-6.</title>
        <authorList>
            <person name="Lai Q."/>
            <person name="Shao Z."/>
        </authorList>
    </citation>
    <scope>NUCLEOTIDE SEQUENCE [LARGE SCALE GENOMIC DNA]</scope>
    <source>
        <strain evidence="13 14">6-D-6</strain>
    </source>
</reference>
<protein>
    <recommendedName>
        <fullName evidence="4">Molybdopterin synthase catalytic subunit</fullName>
        <ecNumber evidence="3">2.8.1.12</ecNumber>
    </recommendedName>
    <alternativeName>
        <fullName evidence="9">MPT synthase subunit 2</fullName>
    </alternativeName>
    <alternativeName>
        <fullName evidence="7">Molybdenum cofactor biosynthesis protein E</fullName>
    </alternativeName>
    <alternativeName>
        <fullName evidence="8">Molybdopterin-converting factor large subunit</fullName>
    </alternativeName>
    <alternativeName>
        <fullName evidence="10">Molybdopterin-converting factor subunit 2</fullName>
    </alternativeName>
</protein>
<proteinExistence type="inferred from homology"/>
<evidence type="ECO:0000256" key="3">
    <source>
        <dbReference type="ARBA" id="ARBA00011950"/>
    </source>
</evidence>
<evidence type="ECO:0000313" key="14">
    <source>
        <dbReference type="Proteomes" id="UP000771797"/>
    </source>
</evidence>
<evidence type="ECO:0000256" key="11">
    <source>
        <dbReference type="ARBA" id="ARBA00049878"/>
    </source>
</evidence>
<dbReference type="InterPro" id="IPR003448">
    <property type="entry name" value="Mopterin_biosynth_MoaE"/>
</dbReference>
<dbReference type="EC" id="2.8.1.12" evidence="3"/>
<dbReference type="SUPFAM" id="SSF54690">
    <property type="entry name" value="Molybdopterin synthase subunit MoaE"/>
    <property type="match status" value="1"/>
</dbReference>
<evidence type="ECO:0000256" key="7">
    <source>
        <dbReference type="ARBA" id="ARBA00029745"/>
    </source>
</evidence>
<evidence type="ECO:0000256" key="6">
    <source>
        <dbReference type="ARBA" id="ARBA00026066"/>
    </source>
</evidence>
<evidence type="ECO:0000256" key="5">
    <source>
        <dbReference type="ARBA" id="ARBA00023150"/>
    </source>
</evidence>
<evidence type="ECO:0000256" key="1">
    <source>
        <dbReference type="ARBA" id="ARBA00005046"/>
    </source>
</evidence>
<keyword evidence="14" id="KW-1185">Reference proteome</keyword>
<comment type="similarity">
    <text evidence="2">Belongs to the MoaE family.</text>
</comment>
<feature type="region of interest" description="Disordered" evidence="12">
    <location>
        <begin position="151"/>
        <end position="177"/>
    </location>
</feature>
<dbReference type="Proteomes" id="UP000771797">
    <property type="component" value="Unassembled WGS sequence"/>
</dbReference>
<comment type="pathway">
    <text evidence="1">Cofactor biosynthesis; molybdopterin biosynthesis.</text>
</comment>
<evidence type="ECO:0000256" key="4">
    <source>
        <dbReference type="ARBA" id="ARBA00013858"/>
    </source>
</evidence>
<dbReference type="Pfam" id="PF02391">
    <property type="entry name" value="MoaE"/>
    <property type="match status" value="1"/>
</dbReference>
<evidence type="ECO:0000256" key="2">
    <source>
        <dbReference type="ARBA" id="ARBA00005426"/>
    </source>
</evidence>
<dbReference type="EMBL" id="AQPF01000019">
    <property type="protein sequence ID" value="KAF0805211.1"/>
    <property type="molecule type" value="Genomic_DNA"/>
</dbReference>